<name>F9YAJ4_KETVW</name>
<feature type="signal peptide" evidence="1">
    <location>
        <begin position="1"/>
        <end position="28"/>
    </location>
</feature>
<evidence type="ECO:0000313" key="2">
    <source>
        <dbReference type="EMBL" id="AEM41525.1"/>
    </source>
</evidence>
<keyword evidence="1" id="KW-0732">Signal</keyword>
<dbReference type="KEGG" id="kvl:KVU_1686"/>
<keyword evidence="2" id="KW-0449">Lipoprotein</keyword>
<feature type="chain" id="PRO_5003395896" evidence="1">
    <location>
        <begin position="29"/>
        <end position="324"/>
    </location>
</feature>
<dbReference type="InterPro" id="IPR021323">
    <property type="entry name" value="DUF2927"/>
</dbReference>
<dbReference type="OrthoDB" id="3295600at2"/>
<dbReference type="EMBL" id="CP002018">
    <property type="protein sequence ID" value="AEM41525.1"/>
    <property type="molecule type" value="Genomic_DNA"/>
</dbReference>
<dbReference type="Pfam" id="PF11150">
    <property type="entry name" value="DUF2927"/>
    <property type="match status" value="1"/>
</dbReference>
<dbReference type="AlphaFoldDB" id="F9YAJ4"/>
<sequence length="324" mass="35863">MMRPTRHRLMTWTAGLCALSLLIGCAEEQPVPEAEAPRAISPRERPVQAEVVALPSATSQALAQYYVRLQNDLRGRGLLRTDDGHDAPFTDTVLARNFIRVALFDEYTDLGHRFAARASESHLRRWEQPIRMQTVFGATVPLEQRQTDRAEVTAYAARLAEISGLSITPNASDPNYLVIFAGEDDRSSFAPMLRQFIPGISDSAMLALMNPDRSTLCLVVAFGETGQSNTYTRAIALIRGEHPQLIRSACINEELAQGLGLANDDMMVRPSIFNDSEEFALLTTHDALLLKMLYDPRLRPGMTIDEATPIVNQIATELMTVPPA</sequence>
<dbReference type="eggNOG" id="ENOG502Z86E">
    <property type="taxonomic scope" value="Bacteria"/>
</dbReference>
<proteinExistence type="predicted"/>
<evidence type="ECO:0000256" key="1">
    <source>
        <dbReference type="SAM" id="SignalP"/>
    </source>
</evidence>
<dbReference type="PROSITE" id="PS51257">
    <property type="entry name" value="PROKAR_LIPOPROTEIN"/>
    <property type="match status" value="1"/>
</dbReference>
<accession>F9YAJ4</accession>
<keyword evidence="3" id="KW-1185">Reference proteome</keyword>
<dbReference type="RefSeq" id="WP_014537910.1">
    <property type="nucleotide sequence ID" value="NC_017384.1"/>
</dbReference>
<reference evidence="2 3" key="1">
    <citation type="journal article" date="2011" name="J. Bacteriol.">
        <title>Complete genome sequence of the industrial strain Ketogulonicigenium vulgare WSH-001.</title>
        <authorList>
            <person name="Liu L."/>
            <person name="Li Y."/>
            <person name="Zhang J."/>
            <person name="Zhou Z."/>
            <person name="Liu J."/>
            <person name="Li X."/>
            <person name="Zhou J."/>
            <person name="Du G."/>
            <person name="Wang L."/>
            <person name="Chen J."/>
        </authorList>
    </citation>
    <scope>NUCLEOTIDE SEQUENCE [LARGE SCALE GENOMIC DNA]</scope>
    <source>
        <strain evidence="2 3">WSH-001</strain>
    </source>
</reference>
<dbReference type="HOGENOM" id="CLU_065792_0_0_5"/>
<evidence type="ECO:0000313" key="3">
    <source>
        <dbReference type="Proteomes" id="UP000000692"/>
    </source>
</evidence>
<dbReference type="Proteomes" id="UP000000692">
    <property type="component" value="Chromosome"/>
</dbReference>
<organism evidence="2 3">
    <name type="scientific">Ketogulonicigenium vulgare (strain WSH-001)</name>
    <dbReference type="NCBI Taxonomy" id="759362"/>
    <lineage>
        <taxon>Bacteria</taxon>
        <taxon>Pseudomonadati</taxon>
        <taxon>Pseudomonadota</taxon>
        <taxon>Alphaproteobacteria</taxon>
        <taxon>Rhodobacterales</taxon>
        <taxon>Roseobacteraceae</taxon>
        <taxon>Ketogulonicigenium</taxon>
    </lineage>
</organism>
<protein>
    <submittedName>
        <fullName evidence="2">Lipoprotein, putative</fullName>
    </submittedName>
</protein>
<gene>
    <name evidence="2" type="ordered locus">KVU_1686</name>
</gene>
<dbReference type="PATRIC" id="fig|759362.5.peg.1735"/>